<dbReference type="HOGENOM" id="CLU_2980809_0_0_1"/>
<accession>A0A0C3PVK3</accession>
<proteinExistence type="predicted"/>
<organism evidence="1 2">
    <name type="scientific">Tulasnella calospora MUT 4182</name>
    <dbReference type="NCBI Taxonomy" id="1051891"/>
    <lineage>
        <taxon>Eukaryota</taxon>
        <taxon>Fungi</taxon>
        <taxon>Dikarya</taxon>
        <taxon>Basidiomycota</taxon>
        <taxon>Agaricomycotina</taxon>
        <taxon>Agaricomycetes</taxon>
        <taxon>Cantharellales</taxon>
        <taxon>Tulasnellaceae</taxon>
        <taxon>Tulasnella</taxon>
    </lineage>
</organism>
<keyword evidence="2" id="KW-1185">Reference proteome</keyword>
<dbReference type="Proteomes" id="UP000054248">
    <property type="component" value="Unassembled WGS sequence"/>
</dbReference>
<reference evidence="2" key="2">
    <citation type="submission" date="2015-01" db="EMBL/GenBank/DDBJ databases">
        <title>Evolutionary Origins and Diversification of the Mycorrhizal Mutualists.</title>
        <authorList>
            <consortium name="DOE Joint Genome Institute"/>
            <consortium name="Mycorrhizal Genomics Consortium"/>
            <person name="Kohler A."/>
            <person name="Kuo A."/>
            <person name="Nagy L.G."/>
            <person name="Floudas D."/>
            <person name="Copeland A."/>
            <person name="Barry K.W."/>
            <person name="Cichocki N."/>
            <person name="Veneault-Fourrey C."/>
            <person name="LaButti K."/>
            <person name="Lindquist E.A."/>
            <person name="Lipzen A."/>
            <person name="Lundell T."/>
            <person name="Morin E."/>
            <person name="Murat C."/>
            <person name="Riley R."/>
            <person name="Ohm R."/>
            <person name="Sun H."/>
            <person name="Tunlid A."/>
            <person name="Henrissat B."/>
            <person name="Grigoriev I.V."/>
            <person name="Hibbett D.S."/>
            <person name="Martin F."/>
        </authorList>
    </citation>
    <scope>NUCLEOTIDE SEQUENCE [LARGE SCALE GENOMIC DNA]</scope>
    <source>
        <strain evidence="2">MUT 4182</strain>
    </source>
</reference>
<reference evidence="1 2" key="1">
    <citation type="submission" date="2014-04" db="EMBL/GenBank/DDBJ databases">
        <authorList>
            <consortium name="DOE Joint Genome Institute"/>
            <person name="Kuo A."/>
            <person name="Girlanda M."/>
            <person name="Perotto S."/>
            <person name="Kohler A."/>
            <person name="Nagy L.G."/>
            <person name="Floudas D."/>
            <person name="Copeland A."/>
            <person name="Barry K.W."/>
            <person name="Cichocki N."/>
            <person name="Veneault-Fourrey C."/>
            <person name="LaButti K."/>
            <person name="Lindquist E.A."/>
            <person name="Lipzen A."/>
            <person name="Lundell T."/>
            <person name="Morin E."/>
            <person name="Murat C."/>
            <person name="Sun H."/>
            <person name="Tunlid A."/>
            <person name="Henrissat B."/>
            <person name="Grigoriev I.V."/>
            <person name="Hibbett D.S."/>
            <person name="Martin F."/>
            <person name="Nordberg H.P."/>
            <person name="Cantor M.N."/>
            <person name="Hua S.X."/>
        </authorList>
    </citation>
    <scope>NUCLEOTIDE SEQUENCE [LARGE SCALE GENOMIC DNA]</scope>
    <source>
        <strain evidence="1 2">MUT 4182</strain>
    </source>
</reference>
<evidence type="ECO:0000313" key="2">
    <source>
        <dbReference type="Proteomes" id="UP000054248"/>
    </source>
</evidence>
<gene>
    <name evidence="1" type="ORF">M407DRAFT_31348</name>
</gene>
<evidence type="ECO:0000313" key="1">
    <source>
        <dbReference type="EMBL" id="KIO18990.1"/>
    </source>
</evidence>
<dbReference type="EMBL" id="KN823247">
    <property type="protein sequence ID" value="KIO18990.1"/>
    <property type="molecule type" value="Genomic_DNA"/>
</dbReference>
<name>A0A0C3PVK3_9AGAM</name>
<sequence length="58" mass="6317">MSSEREDAASSLYSVTTPIVHGHSFNPFTKSATAVQESDASSKPHHYIKSNEALVRVL</sequence>
<protein>
    <submittedName>
        <fullName evidence="1">Uncharacterized protein</fullName>
    </submittedName>
</protein>
<dbReference type="AlphaFoldDB" id="A0A0C3PVK3"/>